<dbReference type="Proteomes" id="UP000006860">
    <property type="component" value="Chromosome"/>
</dbReference>
<feature type="domain" description="LarA-like N-terminal" evidence="1">
    <location>
        <begin position="10"/>
        <end position="181"/>
    </location>
</feature>
<sequence>MKYSLHAGVEQLECELADREVIWQQIGPRAHDNPAQAIDEALADPLDYPRVGQAVVPGDRVMMIVDPETPQWVGIVNAVGQQLTAAGVEAEAIQILINRSLSDSYLAGLKEQLKFELQDYSEVVSSPPAYLATTAEGERLYLPSDIVHADFVLTVGRFGFDENCGYRGTNSALYPAFASEEERDKLYGKSHRELTPEDNRGLRQRADEVGWLLGTQFSVQVIPSGSGELAEVFAGATESVFRNGVELVNEVWRSTITHRAETVIATVSGDEASNSWHAFARACRAAAELVDDDGRVILMAQPGPLPESLRELLAESLDDDKLQRRLNRVKTPAASALHALISLAMRAKVFLYSSLDDDVVETLFCIPLRDSADAIRAIEQGDSYAVLDGAQYAYIDVE</sequence>
<dbReference type="InterPro" id="IPR043166">
    <property type="entry name" value="LarA-like_C"/>
</dbReference>
<evidence type="ECO:0000259" key="1">
    <source>
        <dbReference type="Pfam" id="PF09861"/>
    </source>
</evidence>
<dbReference type="GO" id="GO:0050043">
    <property type="term" value="F:lactate racemase activity"/>
    <property type="evidence" value="ECO:0007669"/>
    <property type="project" value="InterPro"/>
</dbReference>
<dbReference type="PANTHER" id="PTHR33171:SF17">
    <property type="entry name" value="LARA-LIKE N-TERMINAL DOMAIN-CONTAINING PROTEIN"/>
    <property type="match status" value="1"/>
</dbReference>
<dbReference type="STRING" id="756272.Plabr_0869"/>
<dbReference type="HOGENOM" id="CLU_692387_0_0_0"/>
<dbReference type="RefSeq" id="WP_013627232.1">
    <property type="nucleotide sequence ID" value="NC_015174.1"/>
</dbReference>
<dbReference type="OrthoDB" id="240996at2"/>
<keyword evidence="3" id="KW-1185">Reference proteome</keyword>
<dbReference type="KEGG" id="pbs:Plabr_0869"/>
<dbReference type="Gene3D" id="3.40.50.11440">
    <property type="match status" value="1"/>
</dbReference>
<accession>F0SIA3</accession>
<name>F0SIA3_RUBBR</name>
<proteinExistence type="predicted"/>
<dbReference type="InterPro" id="IPR048068">
    <property type="entry name" value="LarA-like"/>
</dbReference>
<reference evidence="3" key="1">
    <citation type="submission" date="2011-02" db="EMBL/GenBank/DDBJ databases">
        <title>The complete genome of Planctomyces brasiliensis DSM 5305.</title>
        <authorList>
            <person name="Lucas S."/>
            <person name="Copeland A."/>
            <person name="Lapidus A."/>
            <person name="Bruce D."/>
            <person name="Goodwin L."/>
            <person name="Pitluck S."/>
            <person name="Kyrpides N."/>
            <person name="Mavromatis K."/>
            <person name="Pagani I."/>
            <person name="Ivanova N."/>
            <person name="Ovchinnikova G."/>
            <person name="Lu M."/>
            <person name="Detter J.C."/>
            <person name="Han C."/>
            <person name="Land M."/>
            <person name="Hauser L."/>
            <person name="Markowitz V."/>
            <person name="Cheng J.-F."/>
            <person name="Hugenholtz P."/>
            <person name="Woyke T."/>
            <person name="Wu D."/>
            <person name="Tindall B."/>
            <person name="Pomrenke H.G."/>
            <person name="Brambilla E."/>
            <person name="Klenk H.-P."/>
            <person name="Eisen J.A."/>
        </authorList>
    </citation>
    <scope>NUCLEOTIDE SEQUENCE [LARGE SCALE GENOMIC DNA]</scope>
    <source>
        <strain evidence="3">ATCC 49424 / DSM 5305 / JCM 21570 / NBRC 103401 / IFAM 1448</strain>
    </source>
</reference>
<dbReference type="Pfam" id="PF09861">
    <property type="entry name" value="Lar_N"/>
    <property type="match status" value="1"/>
</dbReference>
<evidence type="ECO:0000313" key="2">
    <source>
        <dbReference type="EMBL" id="ADY58492.1"/>
    </source>
</evidence>
<dbReference type="PANTHER" id="PTHR33171">
    <property type="entry name" value="LAR_N DOMAIN-CONTAINING PROTEIN"/>
    <property type="match status" value="1"/>
</dbReference>
<dbReference type="Gene3D" id="3.90.226.30">
    <property type="match status" value="1"/>
</dbReference>
<dbReference type="InterPro" id="IPR018657">
    <property type="entry name" value="LarA-like_N"/>
</dbReference>
<dbReference type="EMBL" id="CP002546">
    <property type="protein sequence ID" value="ADY58492.1"/>
    <property type="molecule type" value="Genomic_DNA"/>
</dbReference>
<dbReference type="eggNOG" id="COG3875">
    <property type="taxonomic scope" value="Bacteria"/>
</dbReference>
<organism evidence="2 3">
    <name type="scientific">Rubinisphaera brasiliensis (strain ATCC 49424 / DSM 5305 / JCM 21570 / IAM 15109 / NBRC 103401 / IFAM 1448)</name>
    <name type="common">Planctomyces brasiliensis</name>
    <dbReference type="NCBI Taxonomy" id="756272"/>
    <lineage>
        <taxon>Bacteria</taxon>
        <taxon>Pseudomonadati</taxon>
        <taxon>Planctomycetota</taxon>
        <taxon>Planctomycetia</taxon>
        <taxon>Planctomycetales</taxon>
        <taxon>Planctomycetaceae</taxon>
        <taxon>Rubinisphaera</taxon>
    </lineage>
</organism>
<protein>
    <recommendedName>
        <fullName evidence="1">LarA-like N-terminal domain-containing protein</fullName>
    </recommendedName>
</protein>
<gene>
    <name evidence="2" type="ordered locus">Plabr_0869</name>
</gene>
<evidence type="ECO:0000313" key="3">
    <source>
        <dbReference type="Proteomes" id="UP000006860"/>
    </source>
</evidence>
<dbReference type="AlphaFoldDB" id="F0SIA3"/>